<protein>
    <submittedName>
        <fullName evidence="1">Uncharacterized protein</fullName>
    </submittedName>
</protein>
<gene>
    <name evidence="1" type="ORF">Apa02nite_100930</name>
</gene>
<comment type="caution">
    <text evidence="1">The sequence shown here is derived from an EMBL/GenBank/DDBJ whole genome shotgun (WGS) entry which is preliminary data.</text>
</comment>
<dbReference type="Proteomes" id="UP000624709">
    <property type="component" value="Unassembled WGS sequence"/>
</dbReference>
<organism evidence="1 2">
    <name type="scientific">Actinoplanes palleronii</name>
    <dbReference type="NCBI Taxonomy" id="113570"/>
    <lineage>
        <taxon>Bacteria</taxon>
        <taxon>Bacillati</taxon>
        <taxon>Actinomycetota</taxon>
        <taxon>Actinomycetes</taxon>
        <taxon>Micromonosporales</taxon>
        <taxon>Micromonosporaceae</taxon>
        <taxon>Actinoplanes</taxon>
    </lineage>
</organism>
<evidence type="ECO:0000313" key="1">
    <source>
        <dbReference type="EMBL" id="GIE73985.1"/>
    </source>
</evidence>
<reference evidence="1 2" key="1">
    <citation type="submission" date="2021-01" db="EMBL/GenBank/DDBJ databases">
        <title>Whole genome shotgun sequence of Actinoplanes palleronii NBRC 14916.</title>
        <authorList>
            <person name="Komaki H."/>
            <person name="Tamura T."/>
        </authorList>
    </citation>
    <scope>NUCLEOTIDE SEQUENCE [LARGE SCALE GENOMIC DNA]</scope>
    <source>
        <strain evidence="1 2">NBRC 14916</strain>
    </source>
</reference>
<evidence type="ECO:0000313" key="2">
    <source>
        <dbReference type="Proteomes" id="UP000624709"/>
    </source>
</evidence>
<name>A0ABQ4BTH2_9ACTN</name>
<dbReference type="EMBL" id="BOMS01000202">
    <property type="protein sequence ID" value="GIE73985.1"/>
    <property type="molecule type" value="Genomic_DNA"/>
</dbReference>
<accession>A0ABQ4BTH2</accession>
<sequence>MPVQPGAPGLTDYPLDTDGRRSSAALGRAVVADALRPVDPAAAAAAEREPDWRRGYLRHFRALLEAGLSADGAAGYTIAEAGLTSLHARMRYVRTDGEFTLAQALLAVPERPYDTVEVKGSAAPERELTLPYRGAELRGDALTRTLDDWVAAGVVEQSCAAAVREVAANPDWLDLSDLRMALLGAAAEMGPLRALLGWGATVLAVDLPRPDLWERISAVAAGSAGRLSAPVADGGTPGADLGAEPSRVAQWLLGFDGPLVLGNYGYAPGSAYPRLATAVDALAVHIRQQRPDTALAVLATPTDVYAVPAEAVEQSRARFAARGRRARVTGAFSGGRLLFPNYPQPVEPGINDSLVPQQGPNYALAKRIHRWRATVARRDGTVSFAVAPPARTRSVTNNRLLAAAYTGAHLFGVEVFEPDTASKLMAVLLVHQLRKPRAADAAAWRDEAVAAAHGGLWRTAYHPRTALPLAAVRGFL</sequence>
<proteinExistence type="predicted"/>
<keyword evidence="2" id="KW-1185">Reference proteome</keyword>